<evidence type="ECO:0000313" key="3">
    <source>
        <dbReference type="EMBL" id="SNY57600.1"/>
    </source>
</evidence>
<dbReference type="Gene3D" id="1.10.10.10">
    <property type="entry name" value="Winged helix-like DNA-binding domain superfamily/Winged helix DNA-binding domain"/>
    <property type="match status" value="1"/>
</dbReference>
<dbReference type="GO" id="GO:0006950">
    <property type="term" value="P:response to stress"/>
    <property type="evidence" value="ECO:0007669"/>
    <property type="project" value="TreeGrafter"/>
</dbReference>
<evidence type="ECO:0000259" key="1">
    <source>
        <dbReference type="PROSITE" id="PS50995"/>
    </source>
</evidence>
<dbReference type="SMART" id="SM00347">
    <property type="entry name" value="HTH_MARR"/>
    <property type="match status" value="1"/>
</dbReference>
<keyword evidence="5" id="KW-1185">Reference proteome</keyword>
<dbReference type="Proteomes" id="UP000231702">
    <property type="component" value="Unassembled WGS sequence"/>
</dbReference>
<gene>
    <name evidence="2" type="ORF">CVM39_05400</name>
    <name evidence="3" type="ORF">SAMN06297129_3411</name>
</gene>
<sequence length="145" mass="15788">MHYDFADARAASYRLDEQVGFLLRRASQRHLAIFAQRLGALTATQFAALAKLCELGPTSQNALGRATAMDAATIKGVADRLRARGLVEAKPDTDDRRRHYLIATDEGRALYENAAIAAVDISAETLAPLTATERETFLNLLSKLG</sequence>
<dbReference type="PROSITE" id="PS50995">
    <property type="entry name" value="HTH_MARR_2"/>
    <property type="match status" value="1"/>
</dbReference>
<dbReference type="InterPro" id="IPR036390">
    <property type="entry name" value="WH_DNA-bd_sf"/>
</dbReference>
<evidence type="ECO:0000313" key="2">
    <source>
        <dbReference type="EMBL" id="PJE30881.1"/>
    </source>
</evidence>
<dbReference type="InterPro" id="IPR000835">
    <property type="entry name" value="HTH_MarR-typ"/>
</dbReference>
<dbReference type="RefSeq" id="WP_097147108.1">
    <property type="nucleotide sequence ID" value="NZ_OBEA01000007.1"/>
</dbReference>
<dbReference type="PRINTS" id="PR00598">
    <property type="entry name" value="HTHMARR"/>
</dbReference>
<dbReference type="EMBL" id="PGTD01000012">
    <property type="protein sequence ID" value="PJE30881.1"/>
    <property type="molecule type" value="Genomic_DNA"/>
</dbReference>
<evidence type="ECO:0000313" key="4">
    <source>
        <dbReference type="Proteomes" id="UP000231655"/>
    </source>
</evidence>
<dbReference type="PANTHER" id="PTHR33164">
    <property type="entry name" value="TRANSCRIPTIONAL REGULATOR, MARR FAMILY"/>
    <property type="match status" value="1"/>
</dbReference>
<reference evidence="2 5" key="2">
    <citation type="journal article" date="2018" name="Int. J. Syst. Evol. Microbiol.">
        <title>Pseudooceanicola lipolyticus sp. nov., a marine alphaproteobacterium, reclassification of Oceanicola flagellatus as Pseudooceanicola flagellatus comb. nov. and emended description of the genus Pseudooceanicola.</title>
        <authorList>
            <person name="Huang M.-M."/>
            <person name="Guo L.-L."/>
            <person name="Wu Y.-H."/>
            <person name="Lai Q.-L."/>
            <person name="Shao Z.-Z."/>
            <person name="Wang C.-S."/>
            <person name="Wu M."/>
            <person name="Xu X.-W."/>
        </authorList>
    </citation>
    <scope>NUCLEOTIDE SEQUENCE [LARGE SCALE GENOMIC DNA]</scope>
    <source>
        <strain evidence="2 5">Ar-45</strain>
    </source>
</reference>
<evidence type="ECO:0000313" key="5">
    <source>
        <dbReference type="Proteomes" id="UP000231702"/>
    </source>
</evidence>
<feature type="domain" description="HTH marR-type" evidence="1">
    <location>
        <begin position="16"/>
        <end position="145"/>
    </location>
</feature>
<dbReference type="Proteomes" id="UP000231655">
    <property type="component" value="Unassembled WGS sequence"/>
</dbReference>
<dbReference type="AlphaFoldDB" id="A0A285JBE7"/>
<dbReference type="InterPro" id="IPR039422">
    <property type="entry name" value="MarR/SlyA-like"/>
</dbReference>
<dbReference type="SUPFAM" id="SSF46785">
    <property type="entry name" value="Winged helix' DNA-binding domain"/>
    <property type="match status" value="1"/>
</dbReference>
<dbReference type="EMBL" id="OBEA01000007">
    <property type="protein sequence ID" value="SNY57600.1"/>
    <property type="molecule type" value="Genomic_DNA"/>
</dbReference>
<dbReference type="Pfam" id="PF01047">
    <property type="entry name" value="MarR"/>
    <property type="match status" value="1"/>
</dbReference>
<dbReference type="InterPro" id="IPR036388">
    <property type="entry name" value="WH-like_DNA-bd_sf"/>
</dbReference>
<proteinExistence type="predicted"/>
<reference evidence="3 4" key="1">
    <citation type="submission" date="2017-09" db="EMBL/GenBank/DDBJ databases">
        <authorList>
            <person name="Ehlers B."/>
            <person name="Leendertz F.H."/>
        </authorList>
    </citation>
    <scope>NUCLEOTIDE SEQUENCE [LARGE SCALE GENOMIC DNA]</scope>
    <source>
        <strain evidence="3 4">CGMCC 1.12662</strain>
    </source>
</reference>
<name>A0A285JBE7_9RHOB</name>
<dbReference type="PANTHER" id="PTHR33164:SF95">
    <property type="entry name" value="TRANSCRIPTIONAL REGULATOR"/>
    <property type="match status" value="1"/>
</dbReference>
<accession>A0A285JBE7</accession>
<dbReference type="OrthoDB" id="9814496at2"/>
<protein>
    <submittedName>
        <fullName evidence="2">MarR family transcriptional regulator</fullName>
    </submittedName>
    <submittedName>
        <fullName evidence="3">Transcriptional regulator, MarR family</fullName>
    </submittedName>
</protein>
<dbReference type="GO" id="GO:0003700">
    <property type="term" value="F:DNA-binding transcription factor activity"/>
    <property type="evidence" value="ECO:0007669"/>
    <property type="project" value="InterPro"/>
</dbReference>
<organism evidence="3 4">
    <name type="scientific">Pseudooceanicola antarcticus</name>
    <dbReference type="NCBI Taxonomy" id="1247613"/>
    <lineage>
        <taxon>Bacteria</taxon>
        <taxon>Pseudomonadati</taxon>
        <taxon>Pseudomonadota</taxon>
        <taxon>Alphaproteobacteria</taxon>
        <taxon>Rhodobacterales</taxon>
        <taxon>Paracoccaceae</taxon>
        <taxon>Pseudooceanicola</taxon>
    </lineage>
</organism>